<dbReference type="Gene3D" id="2.60.120.200">
    <property type="match status" value="1"/>
</dbReference>
<name>A0A1I5YEZ1_9PSEU</name>
<dbReference type="EMBL" id="FOWC01000012">
    <property type="protein sequence ID" value="SFQ42776.1"/>
    <property type="molecule type" value="Genomic_DNA"/>
</dbReference>
<keyword evidence="2" id="KW-0456">Lyase</keyword>
<sequence>MRKVFACSAAAVASTFVVAALAAAPVAAEPVPQSVTWSADPADGVGAFNSVQCADGHFKTATDAAKGKVWVAEQLAKEERCEAVGPDLAAGKTFYLGWSSKYRVTDSTSRYVFQLKCSPSSGTANHPIVLKISGGKLQLEEWTTDHTSVKLWNAPVSNDQWHDIAFRISTDRTKGTIQFWFDGERQTFSDGSATYTGTTIDGDRNYLKWGVYHQADETATQWLGEIRMGGSLADVTG</sequence>
<dbReference type="Proteomes" id="UP000199137">
    <property type="component" value="Unassembled WGS sequence"/>
</dbReference>
<dbReference type="OrthoDB" id="5699564at2"/>
<evidence type="ECO:0000313" key="3">
    <source>
        <dbReference type="Proteomes" id="UP000199137"/>
    </source>
</evidence>
<dbReference type="Pfam" id="PF14099">
    <property type="entry name" value="Polysacc_lyase"/>
    <property type="match status" value="1"/>
</dbReference>
<reference evidence="2 3" key="1">
    <citation type="submission" date="2016-10" db="EMBL/GenBank/DDBJ databases">
        <authorList>
            <person name="de Groot N.N."/>
        </authorList>
    </citation>
    <scope>NUCLEOTIDE SEQUENCE [LARGE SCALE GENOMIC DNA]</scope>
    <source>
        <strain evidence="2 3">DSM 44637</strain>
    </source>
</reference>
<dbReference type="InterPro" id="IPR025975">
    <property type="entry name" value="Polysacc_lyase"/>
</dbReference>
<keyword evidence="1" id="KW-0732">Signal</keyword>
<dbReference type="AlphaFoldDB" id="A0A1I5YEZ1"/>
<accession>A0A1I5YEZ1</accession>
<dbReference type="STRING" id="112413.SAMN05421854_11240"/>
<protein>
    <submittedName>
        <fullName evidence="2">Polysaccharide lyase</fullName>
    </submittedName>
</protein>
<proteinExistence type="predicted"/>
<gene>
    <name evidence="2" type="ORF">SAMN05421854_11240</name>
</gene>
<dbReference type="RefSeq" id="WP_093575985.1">
    <property type="nucleotide sequence ID" value="NZ_FOWC01000012.1"/>
</dbReference>
<feature type="chain" id="PRO_5038441573" evidence="1">
    <location>
        <begin position="20"/>
        <end position="237"/>
    </location>
</feature>
<feature type="signal peptide" evidence="1">
    <location>
        <begin position="1"/>
        <end position="19"/>
    </location>
</feature>
<evidence type="ECO:0000313" key="2">
    <source>
        <dbReference type="EMBL" id="SFQ42776.1"/>
    </source>
</evidence>
<dbReference type="InterPro" id="IPR013320">
    <property type="entry name" value="ConA-like_dom_sf"/>
</dbReference>
<organism evidence="2 3">
    <name type="scientific">Amycolatopsis rubida</name>
    <dbReference type="NCBI Taxonomy" id="112413"/>
    <lineage>
        <taxon>Bacteria</taxon>
        <taxon>Bacillati</taxon>
        <taxon>Actinomycetota</taxon>
        <taxon>Actinomycetes</taxon>
        <taxon>Pseudonocardiales</taxon>
        <taxon>Pseudonocardiaceae</taxon>
        <taxon>Amycolatopsis</taxon>
    </lineage>
</organism>
<dbReference type="GO" id="GO:0016829">
    <property type="term" value="F:lyase activity"/>
    <property type="evidence" value="ECO:0007669"/>
    <property type="project" value="UniProtKB-KW"/>
</dbReference>
<dbReference type="SUPFAM" id="SSF49899">
    <property type="entry name" value="Concanavalin A-like lectins/glucanases"/>
    <property type="match status" value="1"/>
</dbReference>
<evidence type="ECO:0000256" key="1">
    <source>
        <dbReference type="SAM" id="SignalP"/>
    </source>
</evidence>